<gene>
    <name evidence="4" type="ORF">SAMN05421748_108193</name>
</gene>
<dbReference type="SMART" id="SM00421">
    <property type="entry name" value="HTH_LUXR"/>
    <property type="match status" value="1"/>
</dbReference>
<dbReference type="InterPro" id="IPR016032">
    <property type="entry name" value="Sig_transdc_resp-reg_C-effctor"/>
</dbReference>
<dbReference type="Gene3D" id="1.10.10.10">
    <property type="entry name" value="Winged helix-like DNA-binding domain superfamily/Winged helix DNA-binding domain"/>
    <property type="match status" value="1"/>
</dbReference>
<dbReference type="Proteomes" id="UP000219612">
    <property type="component" value="Unassembled WGS sequence"/>
</dbReference>
<evidence type="ECO:0000313" key="5">
    <source>
        <dbReference type="Proteomes" id="UP000219612"/>
    </source>
</evidence>
<dbReference type="InterPro" id="IPR041664">
    <property type="entry name" value="AAA_16"/>
</dbReference>
<keyword evidence="2" id="KW-0067">ATP-binding</keyword>
<keyword evidence="1" id="KW-0547">Nucleotide-binding</keyword>
<sequence>MIGRSAELRAVLAALEQAQGVVVEGGAGIGKTTVVDAAVREARARGMRILRCTGVESVAVFGYSGLQELLPPAPAGLPPRRRDALLVALGLADGPAPDPLLVSLATLDVLEAAAAEQPVLVVADDAQWLDPSSLAALEFVVSRPHGAPIALLAAVRTGGSAFAGPDLRRVRLDALTRDEAVELLADAAPGLPPESRDLVLAEAGGNPLALREFAAEARHPGVSGPLPVTRRIEQAFLGDLSALPERSRRLLLLAAAGGSIAETLAAGALDGAGPADLEPLEHNRLIVVDRGRLEFTHPLVRSAVYGAASLSARVSAHRALAEVVTDPVRAAWHRASATPGLDEQVAGELTAAAEVARSRGALREAVEALRRAAALSPAVAGRAHRLALAAELARQAGMPVLCQSLLHQAVPLAEAPSDAANLASTELLLGIEYGTPVRGAEQVIGLATRMRGDHLSRIRVLNTAIGRAWGFAHDPETMARLQRAVTDLVDEGPWQREIGLALSDPVGQAPSVRPRLPALLRQAIDFAFVDCRERSMGTSRSLSIFVCAAEALQDLDTAGECWEHFTRWHHAAGTLADEAFGLQGQALNRLLRGDVGGGLADAERALALADGNGLVRIAGQAAAIAALGHTVRGETADARRRLADSLRFNENKSYALITARAHWAAGLLAAAEGRHAQAWRELAEVAAHPATGLWALADLVEAGVRSGHTAQVEAVVVAAEEQAAAFGSAHLWAIVHRARAVLSSREEFYLRSLANAEEAGNALERARTQLAYAEWLRRKRRIVDAREPLEAALAEFRRVGAARLAERAERELLATGAAPARTAEESRLRLTPQELRIVELAAEGLSNKEIGDQLSLSPRTVATHLYKAFPKLGVRNRAQLSQMTP</sequence>
<dbReference type="SUPFAM" id="SSF46894">
    <property type="entry name" value="C-terminal effector domain of the bipartite response regulators"/>
    <property type="match status" value="1"/>
</dbReference>
<dbReference type="RefSeq" id="WP_097321725.1">
    <property type="nucleotide sequence ID" value="NZ_OBDY01000008.1"/>
</dbReference>
<dbReference type="GO" id="GO:0003677">
    <property type="term" value="F:DNA binding"/>
    <property type="evidence" value="ECO:0007669"/>
    <property type="project" value="InterPro"/>
</dbReference>
<dbReference type="InterPro" id="IPR000792">
    <property type="entry name" value="Tscrpt_reg_LuxR_C"/>
</dbReference>
<evidence type="ECO:0000259" key="3">
    <source>
        <dbReference type="PROSITE" id="PS50043"/>
    </source>
</evidence>
<evidence type="ECO:0000256" key="2">
    <source>
        <dbReference type="ARBA" id="ARBA00022840"/>
    </source>
</evidence>
<evidence type="ECO:0000313" key="4">
    <source>
        <dbReference type="EMBL" id="SNY47703.1"/>
    </source>
</evidence>
<protein>
    <submittedName>
        <fullName evidence="4">AAA ATPase domain-containing protein</fullName>
    </submittedName>
</protein>
<accession>A0A285IIG0</accession>
<dbReference type="Pfam" id="PF13191">
    <property type="entry name" value="AAA_16"/>
    <property type="match status" value="1"/>
</dbReference>
<evidence type="ECO:0000256" key="1">
    <source>
        <dbReference type="ARBA" id="ARBA00022741"/>
    </source>
</evidence>
<dbReference type="Pfam" id="PF00196">
    <property type="entry name" value="GerE"/>
    <property type="match status" value="1"/>
</dbReference>
<dbReference type="AlphaFoldDB" id="A0A285IIG0"/>
<dbReference type="CDD" id="cd06170">
    <property type="entry name" value="LuxR_C_like"/>
    <property type="match status" value="1"/>
</dbReference>
<keyword evidence="5" id="KW-1185">Reference proteome</keyword>
<dbReference type="GO" id="GO:0004016">
    <property type="term" value="F:adenylate cyclase activity"/>
    <property type="evidence" value="ECO:0007669"/>
    <property type="project" value="TreeGrafter"/>
</dbReference>
<dbReference type="GO" id="GO:0005737">
    <property type="term" value="C:cytoplasm"/>
    <property type="evidence" value="ECO:0007669"/>
    <property type="project" value="TreeGrafter"/>
</dbReference>
<dbReference type="PROSITE" id="PS50043">
    <property type="entry name" value="HTH_LUXR_2"/>
    <property type="match status" value="1"/>
</dbReference>
<dbReference type="PRINTS" id="PR00038">
    <property type="entry name" value="HTHLUXR"/>
</dbReference>
<feature type="domain" description="HTH luxR-type" evidence="3">
    <location>
        <begin position="823"/>
        <end position="885"/>
    </location>
</feature>
<proteinExistence type="predicted"/>
<dbReference type="PANTHER" id="PTHR16305:SF35">
    <property type="entry name" value="TRANSCRIPTIONAL ACTIVATOR DOMAIN"/>
    <property type="match status" value="1"/>
</dbReference>
<dbReference type="InterPro" id="IPR027417">
    <property type="entry name" value="P-loop_NTPase"/>
</dbReference>
<dbReference type="InterPro" id="IPR036388">
    <property type="entry name" value="WH-like_DNA-bd_sf"/>
</dbReference>
<dbReference type="EMBL" id="OBDY01000008">
    <property type="protein sequence ID" value="SNY47703.1"/>
    <property type="molecule type" value="Genomic_DNA"/>
</dbReference>
<dbReference type="GO" id="GO:0006355">
    <property type="term" value="P:regulation of DNA-templated transcription"/>
    <property type="evidence" value="ECO:0007669"/>
    <property type="project" value="InterPro"/>
</dbReference>
<reference evidence="5" key="1">
    <citation type="submission" date="2017-09" db="EMBL/GenBank/DDBJ databases">
        <authorList>
            <person name="Varghese N."/>
            <person name="Submissions S."/>
        </authorList>
    </citation>
    <scope>NUCLEOTIDE SEQUENCE [LARGE SCALE GENOMIC DNA]</scope>
    <source>
        <strain evidence="5">CGMCC 4.6857</strain>
    </source>
</reference>
<dbReference type="PANTHER" id="PTHR16305">
    <property type="entry name" value="TESTICULAR SOLUBLE ADENYLYL CYCLASE"/>
    <property type="match status" value="1"/>
</dbReference>
<name>A0A285IIG0_9ACTN</name>
<organism evidence="4 5">
    <name type="scientific">Paractinoplanes atraurantiacus</name>
    <dbReference type="NCBI Taxonomy" id="1036182"/>
    <lineage>
        <taxon>Bacteria</taxon>
        <taxon>Bacillati</taxon>
        <taxon>Actinomycetota</taxon>
        <taxon>Actinomycetes</taxon>
        <taxon>Micromonosporales</taxon>
        <taxon>Micromonosporaceae</taxon>
        <taxon>Paractinoplanes</taxon>
    </lineage>
</organism>
<dbReference type="OrthoDB" id="134933at2"/>
<dbReference type="GO" id="GO:0005524">
    <property type="term" value="F:ATP binding"/>
    <property type="evidence" value="ECO:0007669"/>
    <property type="project" value="UniProtKB-KW"/>
</dbReference>
<dbReference type="SUPFAM" id="SSF52540">
    <property type="entry name" value="P-loop containing nucleoside triphosphate hydrolases"/>
    <property type="match status" value="1"/>
</dbReference>